<keyword evidence="1" id="KW-1133">Transmembrane helix</keyword>
<reference evidence="2" key="1">
    <citation type="submission" date="2020-04" db="EMBL/GenBank/DDBJ databases">
        <authorList>
            <person name="Chiriac C."/>
            <person name="Salcher M."/>
            <person name="Ghai R."/>
            <person name="Kavagutti S V."/>
        </authorList>
    </citation>
    <scope>NUCLEOTIDE SEQUENCE</scope>
</reference>
<keyword evidence="1" id="KW-0812">Transmembrane</keyword>
<dbReference type="EMBL" id="LR796735">
    <property type="protein sequence ID" value="CAB4162339.1"/>
    <property type="molecule type" value="Genomic_DNA"/>
</dbReference>
<gene>
    <name evidence="2" type="ORF">UFOVP782_30</name>
</gene>
<sequence>MGLLCMIQNKKRKETHLGPPSINLIMNIGLYLPVAAIIYSTVIPVVTASKVPASKNIGSTSIPCKVTVN</sequence>
<proteinExistence type="predicted"/>
<evidence type="ECO:0000256" key="1">
    <source>
        <dbReference type="SAM" id="Phobius"/>
    </source>
</evidence>
<name>A0A6J5NSI9_9CAUD</name>
<keyword evidence="1" id="KW-0472">Membrane</keyword>
<evidence type="ECO:0000313" key="2">
    <source>
        <dbReference type="EMBL" id="CAB4162339.1"/>
    </source>
</evidence>
<organism evidence="2">
    <name type="scientific">uncultured Caudovirales phage</name>
    <dbReference type="NCBI Taxonomy" id="2100421"/>
    <lineage>
        <taxon>Viruses</taxon>
        <taxon>Duplodnaviria</taxon>
        <taxon>Heunggongvirae</taxon>
        <taxon>Uroviricota</taxon>
        <taxon>Caudoviricetes</taxon>
        <taxon>Peduoviridae</taxon>
        <taxon>Maltschvirus</taxon>
        <taxon>Maltschvirus maltsch</taxon>
    </lineage>
</organism>
<accession>A0A6J5NSI9</accession>
<protein>
    <submittedName>
        <fullName evidence="2">Uncharacterized protein</fullName>
    </submittedName>
</protein>
<feature type="transmembrane region" description="Helical" evidence="1">
    <location>
        <begin position="21"/>
        <end position="42"/>
    </location>
</feature>